<comment type="subcellular location">
    <subcellularLocation>
        <location evidence="1">Membrane</location>
    </subcellularLocation>
</comment>
<dbReference type="GO" id="GO:0004888">
    <property type="term" value="F:transmembrane signaling receptor activity"/>
    <property type="evidence" value="ECO:0007669"/>
    <property type="project" value="TreeGrafter"/>
</dbReference>
<name>A0AA88NXY0_9TELE</name>
<keyword evidence="5" id="KW-0732">Signal</keyword>
<keyword evidence="4" id="KW-1133">Transmembrane helix</keyword>
<dbReference type="EMBL" id="JAUYZG010000024">
    <property type="protein sequence ID" value="KAK2869706.1"/>
    <property type="molecule type" value="Genomic_DNA"/>
</dbReference>
<dbReference type="PANTHER" id="PTHR11860">
    <property type="entry name" value="POLYMERIC-IMMUNOGLOBULIN RECEPTOR"/>
    <property type="match status" value="1"/>
</dbReference>
<dbReference type="Proteomes" id="UP001187343">
    <property type="component" value="Unassembled WGS sequence"/>
</dbReference>
<dbReference type="Gene3D" id="2.60.40.10">
    <property type="entry name" value="Immunoglobulins"/>
    <property type="match status" value="2"/>
</dbReference>
<evidence type="ECO:0000256" key="2">
    <source>
        <dbReference type="ARBA" id="ARBA00022692"/>
    </source>
</evidence>
<dbReference type="InterPro" id="IPR036179">
    <property type="entry name" value="Ig-like_dom_sf"/>
</dbReference>
<evidence type="ECO:0000256" key="4">
    <source>
        <dbReference type="SAM" id="Phobius"/>
    </source>
</evidence>
<gene>
    <name evidence="7" type="ORF">Q8A67_024098</name>
</gene>
<keyword evidence="3 4" id="KW-0472">Membrane</keyword>
<evidence type="ECO:0000256" key="3">
    <source>
        <dbReference type="ARBA" id="ARBA00023136"/>
    </source>
</evidence>
<dbReference type="SMART" id="SM00409">
    <property type="entry name" value="IG"/>
    <property type="match status" value="2"/>
</dbReference>
<evidence type="ECO:0000259" key="6">
    <source>
        <dbReference type="SMART" id="SM00409"/>
    </source>
</evidence>
<protein>
    <recommendedName>
        <fullName evidence="6">Immunoglobulin domain-containing protein</fullName>
    </recommendedName>
</protein>
<feature type="signal peptide" evidence="5">
    <location>
        <begin position="1"/>
        <end position="18"/>
    </location>
</feature>
<feature type="chain" id="PRO_5041667373" description="Immunoglobulin domain-containing protein" evidence="5">
    <location>
        <begin position="19"/>
        <end position="351"/>
    </location>
</feature>
<organism evidence="7 8">
    <name type="scientific">Cirrhinus molitorella</name>
    <name type="common">mud carp</name>
    <dbReference type="NCBI Taxonomy" id="172907"/>
    <lineage>
        <taxon>Eukaryota</taxon>
        <taxon>Metazoa</taxon>
        <taxon>Chordata</taxon>
        <taxon>Craniata</taxon>
        <taxon>Vertebrata</taxon>
        <taxon>Euteleostomi</taxon>
        <taxon>Actinopterygii</taxon>
        <taxon>Neopterygii</taxon>
        <taxon>Teleostei</taxon>
        <taxon>Ostariophysi</taxon>
        <taxon>Cypriniformes</taxon>
        <taxon>Cyprinidae</taxon>
        <taxon>Labeoninae</taxon>
        <taxon>Labeonini</taxon>
        <taxon>Cirrhinus</taxon>
    </lineage>
</organism>
<dbReference type="InterPro" id="IPR013106">
    <property type="entry name" value="Ig_V-set"/>
</dbReference>
<feature type="domain" description="Immunoglobulin" evidence="6">
    <location>
        <begin position="131"/>
        <end position="216"/>
    </location>
</feature>
<proteinExistence type="predicted"/>
<evidence type="ECO:0000313" key="8">
    <source>
        <dbReference type="Proteomes" id="UP001187343"/>
    </source>
</evidence>
<sequence>MDLKCLLFIFSFIRLSGAQDITTVGQMSVQRGQSVIIPCLYHQKYTFSHKYLRAGYFWLLSDYVESSDQRCHGKSVLISDDTSRHIFTVRMDDVQKSGYYWCAIQVPSAFDKRATFFLNVTADSPRLHVNSQSVSGSEYGSVTIVCYHQGQSDVKWCKFGGQCITGASGLLDGASVDIRYGLRNMTVRMSRLTKENMGWYWCSSEDLQMPVYITVDENKSFESPVMAESVQVSPSPRRRTAILFLLPVILEILLIIVIYSALRLFKFCKNRFVQSVTEAEESQYVTMHRKQSSRSYGCAAAEGVYENMTGLKTISEIPASSQKSTRPPLVKKTDLSNVSLGDPDYVNVLKS</sequence>
<evidence type="ECO:0000313" key="7">
    <source>
        <dbReference type="EMBL" id="KAK2869706.1"/>
    </source>
</evidence>
<dbReference type="SUPFAM" id="SSF48726">
    <property type="entry name" value="Immunoglobulin"/>
    <property type="match status" value="2"/>
</dbReference>
<dbReference type="InterPro" id="IPR050671">
    <property type="entry name" value="CD300_family_receptors"/>
</dbReference>
<feature type="transmembrane region" description="Helical" evidence="4">
    <location>
        <begin position="241"/>
        <end position="262"/>
    </location>
</feature>
<evidence type="ECO:0000256" key="1">
    <source>
        <dbReference type="ARBA" id="ARBA00004370"/>
    </source>
</evidence>
<dbReference type="Pfam" id="PF07686">
    <property type="entry name" value="V-set"/>
    <property type="match status" value="1"/>
</dbReference>
<dbReference type="AlphaFoldDB" id="A0AA88NXY0"/>
<dbReference type="InterPro" id="IPR003599">
    <property type="entry name" value="Ig_sub"/>
</dbReference>
<dbReference type="GO" id="GO:0005886">
    <property type="term" value="C:plasma membrane"/>
    <property type="evidence" value="ECO:0007669"/>
    <property type="project" value="TreeGrafter"/>
</dbReference>
<dbReference type="InterPro" id="IPR013783">
    <property type="entry name" value="Ig-like_fold"/>
</dbReference>
<comment type="caution">
    <text evidence="7">The sequence shown here is derived from an EMBL/GenBank/DDBJ whole genome shotgun (WGS) entry which is preliminary data.</text>
</comment>
<accession>A0AA88NXY0</accession>
<keyword evidence="8" id="KW-1185">Reference proteome</keyword>
<keyword evidence="2 4" id="KW-0812">Transmembrane</keyword>
<feature type="domain" description="Immunoglobulin" evidence="6">
    <location>
        <begin position="24"/>
        <end position="121"/>
    </location>
</feature>
<dbReference type="PANTHER" id="PTHR11860:SF87">
    <property type="entry name" value="CMRF35-LIKE MOLECULE 8"/>
    <property type="match status" value="1"/>
</dbReference>
<reference evidence="7" key="1">
    <citation type="submission" date="2023-08" db="EMBL/GenBank/DDBJ databases">
        <title>Chromosome-level Genome Assembly of mud carp (Cirrhinus molitorella).</title>
        <authorList>
            <person name="Liu H."/>
        </authorList>
    </citation>
    <scope>NUCLEOTIDE SEQUENCE</scope>
    <source>
        <strain evidence="7">Prfri</strain>
        <tissue evidence="7">Muscle</tissue>
    </source>
</reference>
<evidence type="ECO:0000256" key="5">
    <source>
        <dbReference type="SAM" id="SignalP"/>
    </source>
</evidence>